<name>A0ABR2KHP2_9EUKA</name>
<comment type="caution">
    <text evidence="1">The sequence shown here is derived from an EMBL/GenBank/DDBJ whole genome shotgun (WGS) entry which is preliminary data.</text>
</comment>
<protein>
    <submittedName>
        <fullName evidence="1">Uncharacterized protein</fullName>
    </submittedName>
</protein>
<keyword evidence="2" id="KW-1185">Reference proteome</keyword>
<sequence>MKRKNLQIIRLYDLSEGIIAIDLKKASYTLLRHRKKEQSLQNESKSINVCMNQRNTNMLFVIPQIITYQKPLQSVQNQENEIEMTKKSVINDDLELFDDEENKSDNGNNDNMNLANELISFMTFNDDDYSDNFDMFFSSDEN</sequence>
<proteinExistence type="predicted"/>
<dbReference type="Proteomes" id="UP001470230">
    <property type="component" value="Unassembled WGS sequence"/>
</dbReference>
<evidence type="ECO:0000313" key="2">
    <source>
        <dbReference type="Proteomes" id="UP001470230"/>
    </source>
</evidence>
<dbReference type="EMBL" id="JAPFFF010000005">
    <property type="protein sequence ID" value="KAK8889937.1"/>
    <property type="molecule type" value="Genomic_DNA"/>
</dbReference>
<accession>A0ABR2KHP2</accession>
<reference evidence="1 2" key="1">
    <citation type="submission" date="2024-04" db="EMBL/GenBank/DDBJ databases">
        <title>Tritrichomonas musculus Genome.</title>
        <authorList>
            <person name="Alves-Ferreira E."/>
            <person name="Grigg M."/>
            <person name="Lorenzi H."/>
            <person name="Galac M."/>
        </authorList>
    </citation>
    <scope>NUCLEOTIDE SEQUENCE [LARGE SCALE GENOMIC DNA]</scope>
    <source>
        <strain evidence="1 2">EAF2021</strain>
    </source>
</reference>
<gene>
    <name evidence="1" type="ORF">M9Y10_034693</name>
</gene>
<organism evidence="1 2">
    <name type="scientific">Tritrichomonas musculus</name>
    <dbReference type="NCBI Taxonomy" id="1915356"/>
    <lineage>
        <taxon>Eukaryota</taxon>
        <taxon>Metamonada</taxon>
        <taxon>Parabasalia</taxon>
        <taxon>Tritrichomonadida</taxon>
        <taxon>Tritrichomonadidae</taxon>
        <taxon>Tritrichomonas</taxon>
    </lineage>
</organism>
<evidence type="ECO:0000313" key="1">
    <source>
        <dbReference type="EMBL" id="KAK8889937.1"/>
    </source>
</evidence>